<comment type="caution">
    <text evidence="1">The sequence shown here is derived from an EMBL/GenBank/DDBJ whole genome shotgun (WGS) entry which is preliminary data.</text>
</comment>
<dbReference type="HOGENOM" id="CLU_3351238_0_0_1"/>
<accession>A0A099NSD4</accession>
<reference evidence="2" key="1">
    <citation type="journal article" date="2014" name="Microb. Cell Fact.">
        <title>Exploiting Issatchenkia orientalis SD108 for succinic acid production.</title>
        <authorList>
            <person name="Xiao H."/>
            <person name="Shao Z."/>
            <person name="Jiang Y."/>
            <person name="Dole S."/>
            <person name="Zhao H."/>
        </authorList>
    </citation>
    <scope>NUCLEOTIDE SEQUENCE [LARGE SCALE GENOMIC DNA]</scope>
    <source>
        <strain evidence="2">SD108</strain>
    </source>
</reference>
<organism evidence="1 2">
    <name type="scientific">Pichia kudriavzevii</name>
    <name type="common">Yeast</name>
    <name type="synonym">Issatchenkia orientalis</name>
    <dbReference type="NCBI Taxonomy" id="4909"/>
    <lineage>
        <taxon>Eukaryota</taxon>
        <taxon>Fungi</taxon>
        <taxon>Dikarya</taxon>
        <taxon>Ascomycota</taxon>
        <taxon>Saccharomycotina</taxon>
        <taxon>Pichiomycetes</taxon>
        <taxon>Pichiales</taxon>
        <taxon>Pichiaceae</taxon>
        <taxon>Pichia</taxon>
    </lineage>
</organism>
<evidence type="ECO:0000313" key="1">
    <source>
        <dbReference type="EMBL" id="KGK34914.1"/>
    </source>
</evidence>
<evidence type="ECO:0000313" key="2">
    <source>
        <dbReference type="Proteomes" id="UP000029867"/>
    </source>
</evidence>
<name>A0A099NSD4_PICKU</name>
<gene>
    <name evidence="1" type="ORF">JL09_g5937</name>
</gene>
<dbReference type="AlphaFoldDB" id="A0A099NSD4"/>
<protein>
    <submittedName>
        <fullName evidence="1">Uncharacterized protein</fullName>
    </submittedName>
</protein>
<dbReference type="Proteomes" id="UP000029867">
    <property type="component" value="Unassembled WGS sequence"/>
</dbReference>
<proteinExistence type="predicted"/>
<sequence>MLILKAVTINYYFPLYPQLFATGNKFADMAPDSSLDS</sequence>
<dbReference type="EMBL" id="JQFK01001157">
    <property type="protein sequence ID" value="KGK34914.1"/>
    <property type="molecule type" value="Genomic_DNA"/>
</dbReference>